<protein>
    <submittedName>
        <fullName evidence="2">Uncharacterized protein</fullName>
    </submittedName>
</protein>
<dbReference type="EMBL" id="LR026967">
    <property type="protein sequence ID" value="VBB80405.1"/>
    <property type="molecule type" value="Genomic_DNA"/>
</dbReference>
<accession>A0ABY6SB63</accession>
<name>A0ABY6SB63_PODCO</name>
<organism evidence="2 3">
    <name type="scientific">Podospora comata</name>
    <dbReference type="NCBI Taxonomy" id="48703"/>
    <lineage>
        <taxon>Eukaryota</taxon>
        <taxon>Fungi</taxon>
        <taxon>Dikarya</taxon>
        <taxon>Ascomycota</taxon>
        <taxon>Pezizomycotina</taxon>
        <taxon>Sordariomycetes</taxon>
        <taxon>Sordariomycetidae</taxon>
        <taxon>Sordariales</taxon>
        <taxon>Podosporaceae</taxon>
        <taxon>Podospora</taxon>
    </lineage>
</organism>
<evidence type="ECO:0000313" key="2">
    <source>
        <dbReference type="EMBL" id="VBB80405.1"/>
    </source>
</evidence>
<proteinExistence type="predicted"/>
<feature type="region of interest" description="Disordered" evidence="1">
    <location>
        <begin position="1"/>
        <end position="26"/>
    </location>
</feature>
<evidence type="ECO:0000256" key="1">
    <source>
        <dbReference type="SAM" id="MobiDB-lite"/>
    </source>
</evidence>
<keyword evidence="3" id="KW-1185">Reference proteome</keyword>
<reference evidence="2" key="1">
    <citation type="submission" date="2018-02" db="EMBL/GenBank/DDBJ databases">
        <authorList>
            <person name="Silar P."/>
        </authorList>
    </citation>
    <scope>NUCLEOTIDE SEQUENCE [LARGE SCALE GENOMIC DNA]</scope>
    <source>
        <strain evidence="2">T</strain>
    </source>
</reference>
<evidence type="ECO:0000313" key="3">
    <source>
        <dbReference type="Proteomes" id="UP000280685"/>
    </source>
</evidence>
<gene>
    <name evidence="2" type="ORF">PODCO_405070</name>
</gene>
<dbReference type="Proteomes" id="UP000280685">
    <property type="component" value="Chromosome 4"/>
</dbReference>
<sequence>MGSNNPPPQSFSHMLRRNFASGSRLF</sequence>